<feature type="compositionally biased region" description="Polar residues" evidence="1">
    <location>
        <begin position="230"/>
        <end position="250"/>
    </location>
</feature>
<keyword evidence="2" id="KW-0472">Membrane</keyword>
<dbReference type="STRING" id="28115.HQ47_06710"/>
<feature type="domain" description="Conjugative transposon TraM C-terminal" evidence="3">
    <location>
        <begin position="301"/>
        <end position="449"/>
    </location>
</feature>
<comment type="caution">
    <text evidence="4">The sequence shown here is derived from an EMBL/GenBank/DDBJ whole genome shotgun (WGS) entry which is preliminary data.</text>
</comment>
<keyword evidence="2" id="KW-0812">Transmembrane</keyword>
<evidence type="ECO:0000256" key="2">
    <source>
        <dbReference type="SAM" id="Phobius"/>
    </source>
</evidence>
<feature type="compositionally biased region" description="Basic and acidic residues" evidence="1">
    <location>
        <begin position="1"/>
        <end position="17"/>
    </location>
</feature>
<dbReference type="RefSeq" id="WP_036874152.1">
    <property type="nucleotide sequence ID" value="NZ_JRFA01000017.1"/>
</dbReference>
<feature type="region of interest" description="Disordered" evidence="1">
    <location>
        <begin position="1"/>
        <end position="33"/>
    </location>
</feature>
<gene>
    <name evidence="4" type="ORF">HQ47_06710</name>
</gene>
<dbReference type="AlphaFoldDB" id="A0A0A2E8I2"/>
<dbReference type="OrthoDB" id="1311366at2"/>
<dbReference type="Proteomes" id="UP000030103">
    <property type="component" value="Unassembled WGS sequence"/>
</dbReference>
<dbReference type="InterPro" id="IPR055407">
    <property type="entry name" value="TraM_C"/>
</dbReference>
<evidence type="ECO:0000259" key="3">
    <source>
        <dbReference type="Pfam" id="PF12508"/>
    </source>
</evidence>
<keyword evidence="5" id="KW-1185">Reference proteome</keyword>
<organism evidence="4 5">
    <name type="scientific">Porphyromonas macacae</name>
    <dbReference type="NCBI Taxonomy" id="28115"/>
    <lineage>
        <taxon>Bacteria</taxon>
        <taxon>Pseudomonadati</taxon>
        <taxon>Bacteroidota</taxon>
        <taxon>Bacteroidia</taxon>
        <taxon>Bacteroidales</taxon>
        <taxon>Porphyromonadaceae</taxon>
        <taxon>Porphyromonas</taxon>
    </lineage>
</organism>
<evidence type="ECO:0000313" key="5">
    <source>
        <dbReference type="Proteomes" id="UP000030103"/>
    </source>
</evidence>
<dbReference type="Pfam" id="PF12508">
    <property type="entry name" value="Transposon_TraM"/>
    <property type="match status" value="1"/>
</dbReference>
<dbReference type="EMBL" id="JRFA01000017">
    <property type="protein sequence ID" value="KGN73922.1"/>
    <property type="molecule type" value="Genomic_DNA"/>
</dbReference>
<evidence type="ECO:0000313" key="4">
    <source>
        <dbReference type="EMBL" id="KGN73922.1"/>
    </source>
</evidence>
<evidence type="ECO:0000256" key="1">
    <source>
        <dbReference type="SAM" id="MobiDB-lite"/>
    </source>
</evidence>
<name>A0A0A2E8I2_9PORP</name>
<sequence>MNKEHEGNDPKAEVVEKQKKKADKPGKKLTPQEIQKRKKMLVYPLFFLIFAGAMWLIFAPSGNKENTQSDGFNPELPIPKDEAIVGDKREAYEREAMQSKQQEKMRTLQDFSFLTEEEHGDYVTDARVTEANNASGYREGRNPRNGEGLRSSAHAYQDINRQLSSWYDQPAEETDEQTQLALEYRVQELERQLEEKSSTDQQLDLIEKSYAIAAKYMAASQAKPVAEGEQQGTQSEEAVNTSGKLPQKSVSLPVSQVRPDVVTLLSAPMEDEAFLEQYARPRNMGFITVAGKEDVTEKNSIRASVYRTVTLSNGKELQLRLLEPMRAGQFLIPANTILVGSAKLGGERLHITISSIQYAENVIPVELEVYDTDGVQGVFVPNSAEINAAKEIAANMGASTGSNITIGGNVGSQLAADLGRNAMQGISQYIGKKMREVKVTLKAGYRVLLLPKT</sequence>
<reference evidence="4 5" key="1">
    <citation type="submission" date="2014-09" db="EMBL/GenBank/DDBJ databases">
        <title>Draft Genome Sequence of Porphyromonas macacae COT-192_OH2859.</title>
        <authorList>
            <person name="Wallis C."/>
            <person name="Deusch O."/>
            <person name="O'Flynn C."/>
            <person name="Davis I."/>
            <person name="Horsfall A."/>
            <person name="Kirkwood N."/>
            <person name="Harris S."/>
            <person name="Eisen J.A."/>
            <person name="Coil D.A."/>
            <person name="Darling A.E."/>
            <person name="Jospin G."/>
            <person name="Alexiev A."/>
        </authorList>
    </citation>
    <scope>NUCLEOTIDE SEQUENCE [LARGE SCALE GENOMIC DNA]</scope>
    <source>
        <strain evidence="5">COT-192 OH2859</strain>
    </source>
</reference>
<proteinExistence type="predicted"/>
<keyword evidence="2" id="KW-1133">Transmembrane helix</keyword>
<dbReference type="InterPro" id="IPR022187">
    <property type="entry name" value="Conjug_transposon_TraM"/>
</dbReference>
<protein>
    <submittedName>
        <fullName evidence="4">Conjugal transfer protein TraA</fullName>
    </submittedName>
</protein>
<feature type="transmembrane region" description="Helical" evidence="2">
    <location>
        <begin position="40"/>
        <end position="58"/>
    </location>
</feature>
<feature type="region of interest" description="Disordered" evidence="1">
    <location>
        <begin position="225"/>
        <end position="250"/>
    </location>
</feature>
<accession>A0A0A2E8I2</accession>
<dbReference type="NCBIfam" id="TIGR03779">
    <property type="entry name" value="Bac_Flav_CT_M"/>
    <property type="match status" value="1"/>
</dbReference>